<protein>
    <submittedName>
        <fullName evidence="4">Serine-rich coiled-coil domain-containing protein 1</fullName>
    </submittedName>
</protein>
<comment type="similarity">
    <text evidence="1">Belongs to the CCSER family.</text>
</comment>
<keyword evidence="5" id="KW-1185">Reference proteome</keyword>
<accession>A0AAW1B916</accession>
<evidence type="ECO:0000313" key="4">
    <source>
        <dbReference type="EMBL" id="KAK9398713.1"/>
    </source>
</evidence>
<evidence type="ECO:0000256" key="2">
    <source>
        <dbReference type="ARBA" id="ARBA00023054"/>
    </source>
</evidence>
<keyword evidence="2" id="KW-0175">Coiled coil</keyword>
<dbReference type="PANTHER" id="PTHR22461:SF1">
    <property type="entry name" value="SERINE-RICH COILED-COIL DOMAIN-CONTAINING PROTEIN 1"/>
    <property type="match status" value="1"/>
</dbReference>
<evidence type="ECO:0000313" key="5">
    <source>
        <dbReference type="Proteomes" id="UP001474421"/>
    </source>
</evidence>
<dbReference type="EMBL" id="JAOTOJ010000007">
    <property type="protein sequence ID" value="KAK9398713.1"/>
    <property type="molecule type" value="Genomic_DNA"/>
</dbReference>
<sequence>MSPATSTNSLPVSPLTEEPLPFKDIMKDECLTLKLQLKEKDELISQLREELSKRNSSWAEKRNSSWEETLEKT</sequence>
<dbReference type="PANTHER" id="PTHR22461">
    <property type="entry name" value="SERINE-RICH COILED-COIL DOMAIN-CONTAINING PROTEIN 2-RELATED"/>
    <property type="match status" value="1"/>
</dbReference>
<gene>
    <name evidence="4" type="ORF">NXF25_013682</name>
</gene>
<feature type="region of interest" description="Disordered" evidence="3">
    <location>
        <begin position="52"/>
        <end position="73"/>
    </location>
</feature>
<dbReference type="AlphaFoldDB" id="A0AAW1B916"/>
<organism evidence="4 5">
    <name type="scientific">Crotalus adamanteus</name>
    <name type="common">Eastern diamondback rattlesnake</name>
    <dbReference type="NCBI Taxonomy" id="8729"/>
    <lineage>
        <taxon>Eukaryota</taxon>
        <taxon>Metazoa</taxon>
        <taxon>Chordata</taxon>
        <taxon>Craniata</taxon>
        <taxon>Vertebrata</taxon>
        <taxon>Euteleostomi</taxon>
        <taxon>Lepidosauria</taxon>
        <taxon>Squamata</taxon>
        <taxon>Bifurcata</taxon>
        <taxon>Unidentata</taxon>
        <taxon>Episquamata</taxon>
        <taxon>Toxicofera</taxon>
        <taxon>Serpentes</taxon>
        <taxon>Colubroidea</taxon>
        <taxon>Viperidae</taxon>
        <taxon>Crotalinae</taxon>
        <taxon>Crotalus</taxon>
    </lineage>
</organism>
<dbReference type="InterPro" id="IPR029627">
    <property type="entry name" value="CCSER"/>
</dbReference>
<reference evidence="4 5" key="1">
    <citation type="journal article" date="2024" name="Proc. Natl. Acad. Sci. U.S.A.">
        <title>The genetic regulatory architecture and epigenomic basis for age-related changes in rattlesnake venom.</title>
        <authorList>
            <person name="Hogan M.P."/>
            <person name="Holding M.L."/>
            <person name="Nystrom G.S."/>
            <person name="Colston T.J."/>
            <person name="Bartlett D.A."/>
            <person name="Mason A.J."/>
            <person name="Ellsworth S.A."/>
            <person name="Rautsaw R.M."/>
            <person name="Lawrence K.C."/>
            <person name="Strickland J.L."/>
            <person name="He B."/>
            <person name="Fraser P."/>
            <person name="Margres M.J."/>
            <person name="Gilbert D.M."/>
            <person name="Gibbs H.L."/>
            <person name="Parkinson C.L."/>
            <person name="Rokyta D.R."/>
        </authorList>
    </citation>
    <scope>NUCLEOTIDE SEQUENCE [LARGE SCALE GENOMIC DNA]</scope>
    <source>
        <strain evidence="4">DRR0105</strain>
    </source>
</reference>
<proteinExistence type="inferred from homology"/>
<comment type="caution">
    <text evidence="4">The sequence shown here is derived from an EMBL/GenBank/DDBJ whole genome shotgun (WGS) entry which is preliminary data.</text>
</comment>
<name>A0AAW1B916_CROAD</name>
<evidence type="ECO:0000256" key="3">
    <source>
        <dbReference type="SAM" id="MobiDB-lite"/>
    </source>
</evidence>
<dbReference type="Proteomes" id="UP001474421">
    <property type="component" value="Unassembled WGS sequence"/>
</dbReference>
<evidence type="ECO:0000256" key="1">
    <source>
        <dbReference type="ARBA" id="ARBA00010949"/>
    </source>
</evidence>